<evidence type="ECO:0000259" key="1">
    <source>
        <dbReference type="Pfam" id="PF01844"/>
    </source>
</evidence>
<gene>
    <name evidence="2" type="ORF">MUN78_07025</name>
</gene>
<reference evidence="2 3" key="1">
    <citation type="submission" date="2022-04" db="EMBL/GenBank/DDBJ databases">
        <title>Leucobacter sp. isolated from rhizosphere of garlic.</title>
        <authorList>
            <person name="Won M."/>
            <person name="Lee C.-M."/>
            <person name="Woen H.-Y."/>
            <person name="Kwon S.-W."/>
        </authorList>
    </citation>
    <scope>NUCLEOTIDE SEQUENCE [LARGE SCALE GENOMIC DNA]</scope>
    <source>
        <strain evidence="2 3">H21R-40</strain>
    </source>
</reference>
<dbReference type="Pfam" id="PF01844">
    <property type="entry name" value="HNH"/>
    <property type="match status" value="1"/>
</dbReference>
<dbReference type="InterPro" id="IPR002711">
    <property type="entry name" value="HNH"/>
</dbReference>
<protein>
    <recommendedName>
        <fullName evidence="1">HNH domain-containing protein</fullName>
    </recommendedName>
</protein>
<accession>A0ABY4FQX0</accession>
<sequence length="98" mass="11061">MNKLRTEFYEEGKRLDADPATRHLSVCAAPRCGQRIDYDAKPGTTPNSHTLEHVKSVEDFPELQEDPTNFAHFHFNCNSSKGKGTTSLGLGEQVPDWW</sequence>
<dbReference type="RefSeq" id="WP_244729615.1">
    <property type="nucleotide sequence ID" value="NZ_CP095045.1"/>
</dbReference>
<organism evidence="2 3">
    <name type="scientific">Leucobacter allii</name>
    <dbReference type="NCBI Taxonomy" id="2932247"/>
    <lineage>
        <taxon>Bacteria</taxon>
        <taxon>Bacillati</taxon>
        <taxon>Actinomycetota</taxon>
        <taxon>Actinomycetes</taxon>
        <taxon>Micrococcales</taxon>
        <taxon>Microbacteriaceae</taxon>
        <taxon>Leucobacter</taxon>
    </lineage>
</organism>
<feature type="domain" description="HNH" evidence="1">
    <location>
        <begin position="31"/>
        <end position="83"/>
    </location>
</feature>
<name>A0ABY4FQX0_9MICO</name>
<keyword evidence="3" id="KW-1185">Reference proteome</keyword>
<dbReference type="Proteomes" id="UP000831786">
    <property type="component" value="Chromosome"/>
</dbReference>
<dbReference type="EMBL" id="CP095045">
    <property type="protein sequence ID" value="UOQ58569.1"/>
    <property type="molecule type" value="Genomic_DNA"/>
</dbReference>
<evidence type="ECO:0000313" key="3">
    <source>
        <dbReference type="Proteomes" id="UP000831786"/>
    </source>
</evidence>
<proteinExistence type="predicted"/>
<evidence type="ECO:0000313" key="2">
    <source>
        <dbReference type="EMBL" id="UOQ58569.1"/>
    </source>
</evidence>